<feature type="transmembrane region" description="Helical" evidence="1">
    <location>
        <begin position="69"/>
        <end position="87"/>
    </location>
</feature>
<dbReference type="Pfam" id="PF00990">
    <property type="entry name" value="GGDEF"/>
    <property type="match status" value="1"/>
</dbReference>
<accession>A0A9X4AD96</accession>
<dbReference type="PANTHER" id="PTHR45138:SF9">
    <property type="entry name" value="DIGUANYLATE CYCLASE DGCM-RELATED"/>
    <property type="match status" value="1"/>
</dbReference>
<dbReference type="Gene3D" id="3.30.70.270">
    <property type="match status" value="1"/>
</dbReference>
<dbReference type="SUPFAM" id="SSF55073">
    <property type="entry name" value="Nucleotide cyclase"/>
    <property type="match status" value="1"/>
</dbReference>
<dbReference type="PANTHER" id="PTHR45138">
    <property type="entry name" value="REGULATORY COMPONENTS OF SENSORY TRANSDUCTION SYSTEM"/>
    <property type="match status" value="1"/>
</dbReference>
<gene>
    <name evidence="3" type="ORF">ODV15_09880</name>
</gene>
<dbReference type="GO" id="GO:0005886">
    <property type="term" value="C:plasma membrane"/>
    <property type="evidence" value="ECO:0007669"/>
    <property type="project" value="TreeGrafter"/>
</dbReference>
<dbReference type="InterPro" id="IPR050469">
    <property type="entry name" value="Diguanylate_Cyclase"/>
</dbReference>
<dbReference type="PROSITE" id="PS50887">
    <property type="entry name" value="GGDEF"/>
    <property type="match status" value="1"/>
</dbReference>
<dbReference type="Proteomes" id="UP001143700">
    <property type="component" value="Unassembled WGS sequence"/>
</dbReference>
<reference evidence="3" key="2">
    <citation type="submission" date="2022-10" db="EMBL/GenBank/DDBJ databases">
        <authorList>
            <person name="Kostovova I."/>
            <person name="Moravkova M."/>
            <person name="Pechar R."/>
        </authorList>
    </citation>
    <scope>NUCLEOTIDE SEQUENCE</scope>
    <source>
        <strain evidence="3">M356A</strain>
    </source>
</reference>
<keyword evidence="1" id="KW-1133">Transmembrane helix</keyword>
<keyword evidence="1" id="KW-0812">Transmembrane</keyword>
<reference evidence="3" key="1">
    <citation type="journal article" date="2022" name="Microorganisms">
        <title>Antibiotic Susceptibility, Resistance Gene Determinants and Corresponding Genomic Regions in Lactobacillus amylovorus Isolates Derived from Wild Boars and Domestic Pigs.</title>
        <authorList>
            <person name="Moravkova M."/>
            <person name="Kostovova I."/>
            <person name="Kavanova K."/>
            <person name="Pechar R."/>
            <person name="Stanek S."/>
            <person name="Brychta A."/>
            <person name="Zeman M."/>
            <person name="Kubasova T."/>
        </authorList>
    </citation>
    <scope>NUCLEOTIDE SEQUENCE</scope>
    <source>
        <strain evidence="3">M356A</strain>
    </source>
</reference>
<dbReference type="CDD" id="cd01949">
    <property type="entry name" value="GGDEF"/>
    <property type="match status" value="1"/>
</dbReference>
<feature type="transmembrane region" description="Helical" evidence="1">
    <location>
        <begin position="43"/>
        <end position="63"/>
    </location>
</feature>
<dbReference type="GO" id="GO:1902201">
    <property type="term" value="P:negative regulation of bacterial-type flagellum-dependent cell motility"/>
    <property type="evidence" value="ECO:0007669"/>
    <property type="project" value="TreeGrafter"/>
</dbReference>
<proteinExistence type="predicted"/>
<feature type="domain" description="GGDEF" evidence="2">
    <location>
        <begin position="216"/>
        <end position="353"/>
    </location>
</feature>
<dbReference type="InterPro" id="IPR000160">
    <property type="entry name" value="GGDEF_dom"/>
</dbReference>
<dbReference type="InterPro" id="IPR029787">
    <property type="entry name" value="Nucleotide_cyclase"/>
</dbReference>
<evidence type="ECO:0000256" key="1">
    <source>
        <dbReference type="SAM" id="Phobius"/>
    </source>
</evidence>
<dbReference type="NCBIfam" id="TIGR00254">
    <property type="entry name" value="GGDEF"/>
    <property type="match status" value="1"/>
</dbReference>
<keyword evidence="1" id="KW-0472">Membrane</keyword>
<dbReference type="EMBL" id="JAOTGU010000021">
    <property type="protein sequence ID" value="MDB6262849.1"/>
    <property type="molecule type" value="Genomic_DNA"/>
</dbReference>
<dbReference type="SMART" id="SM00267">
    <property type="entry name" value="GGDEF"/>
    <property type="match status" value="1"/>
</dbReference>
<feature type="transmembrane region" description="Helical" evidence="1">
    <location>
        <begin position="148"/>
        <end position="166"/>
    </location>
</feature>
<protein>
    <submittedName>
        <fullName evidence="3">GGDEF domain-containing protein</fullName>
    </submittedName>
</protein>
<dbReference type="GO" id="GO:0043709">
    <property type="term" value="P:cell adhesion involved in single-species biofilm formation"/>
    <property type="evidence" value="ECO:0007669"/>
    <property type="project" value="TreeGrafter"/>
</dbReference>
<evidence type="ECO:0000259" key="2">
    <source>
        <dbReference type="PROSITE" id="PS50887"/>
    </source>
</evidence>
<comment type="caution">
    <text evidence="3">The sequence shown here is derived from an EMBL/GenBank/DDBJ whole genome shotgun (WGS) entry which is preliminary data.</text>
</comment>
<evidence type="ECO:0000313" key="3">
    <source>
        <dbReference type="EMBL" id="MDB6262849.1"/>
    </source>
</evidence>
<dbReference type="AlphaFoldDB" id="A0A9X4AD96"/>
<dbReference type="InterPro" id="IPR043128">
    <property type="entry name" value="Rev_trsase/Diguanyl_cyclase"/>
</dbReference>
<dbReference type="RefSeq" id="WP_271870799.1">
    <property type="nucleotide sequence ID" value="NZ_JAOTGU010000021.1"/>
</dbReference>
<name>A0A9X4AD96_LACAM</name>
<organism evidence="3 4">
    <name type="scientific">Lactobacillus amylovorus</name>
    <dbReference type="NCBI Taxonomy" id="1604"/>
    <lineage>
        <taxon>Bacteria</taxon>
        <taxon>Bacillati</taxon>
        <taxon>Bacillota</taxon>
        <taxon>Bacilli</taxon>
        <taxon>Lactobacillales</taxon>
        <taxon>Lactobacillaceae</taxon>
        <taxon>Lactobacillus</taxon>
    </lineage>
</organism>
<sequence length="356" mass="41680">MIVAQIHLENYQNDYKKIHHEKCHSNFYIVFIYLAQEICIIELTLQNINVIAFTFVIPITMILRNRNKLWWGLLAITPTIIVIMNTFTFSQRYQSIYRVTNLLEPVLIAAVCFILLHWNKPPYYIKYTIALYANFFIHVLVSAINHHLKLDFIISYLLGNCFIILIETSRHHYELKQKEEIANLQYENVRDDLTGLLNYRAFAQDMRNLAREKDSTPVLLAILDLDHFKNVNDTYGHLNGNVVLRAFSRKLESEVHHNFDSNCAVYRFGGEEFTIVVKDNSYAKVIKLLNNLNEYFASHPVKTPDGQQIYFSFSGGLTRHLEDETFDQTLARADTLVYQAKNLGRRRILYKSKTDD</sequence>
<feature type="transmembrane region" description="Helical" evidence="1">
    <location>
        <begin position="99"/>
        <end position="118"/>
    </location>
</feature>
<dbReference type="GO" id="GO:0052621">
    <property type="term" value="F:diguanylate cyclase activity"/>
    <property type="evidence" value="ECO:0007669"/>
    <property type="project" value="TreeGrafter"/>
</dbReference>
<evidence type="ECO:0000313" key="4">
    <source>
        <dbReference type="Proteomes" id="UP001143700"/>
    </source>
</evidence>
<feature type="transmembrane region" description="Helical" evidence="1">
    <location>
        <begin position="124"/>
        <end position="141"/>
    </location>
</feature>